<dbReference type="Pfam" id="PF01263">
    <property type="entry name" value="Aldose_epim"/>
    <property type="match status" value="1"/>
</dbReference>
<dbReference type="SUPFAM" id="SSF74650">
    <property type="entry name" value="Galactose mutarotase-like"/>
    <property type="match status" value="1"/>
</dbReference>
<sequence>MTQDLTTIESEGFRATVSALGAELQSLSTPDNDQLLWHGDPKWWGGRAPLLFPIVGRAPNDQIAVGDHRAPMKQHGFARRSQFHLVAQTPESCTFELHDSEQTRAVYPFAFSLAVRYRLSGNSLQTAVEVTNNDTAPMPFGFGFHPAFAWPLPGAGGKAHRVKLHNGAEPPMIRLQDGLVPPERHPSPFVAGQLTLSPTQFDDDAMIFPEGAGGTLSYGVENGPQLHFSFENLPNLALWTKPGAPYLCIEPWHGMAATTADDPEMAHRPYCVTLAPGATSRFAFNITIAL</sequence>
<dbReference type="EMBL" id="AQQY01000002">
    <property type="protein sequence ID" value="KCV82970.1"/>
    <property type="molecule type" value="Genomic_DNA"/>
</dbReference>
<dbReference type="PATRIC" id="fig|1461693.3.peg.1048"/>
<reference evidence="1 2" key="1">
    <citation type="submission" date="2013-04" db="EMBL/GenBank/DDBJ databases">
        <title>Shimia sp. 22II-S11-Z10 Genome Sequencing.</title>
        <authorList>
            <person name="Lai Q."/>
            <person name="Li G."/>
            <person name="Shao Z."/>
        </authorList>
    </citation>
    <scope>NUCLEOTIDE SEQUENCE [LARGE SCALE GENOMIC DNA]</scope>
    <source>
        <strain evidence="2">22II-S11-Z10</strain>
    </source>
</reference>
<dbReference type="GO" id="GO:0005975">
    <property type="term" value="P:carbohydrate metabolic process"/>
    <property type="evidence" value="ECO:0007669"/>
    <property type="project" value="InterPro"/>
</dbReference>
<dbReference type="AlphaFoldDB" id="A0A058ZP05"/>
<dbReference type="GO" id="GO:0016853">
    <property type="term" value="F:isomerase activity"/>
    <property type="evidence" value="ECO:0007669"/>
    <property type="project" value="InterPro"/>
</dbReference>
<dbReference type="Proteomes" id="UP000024836">
    <property type="component" value="Unassembled WGS sequence"/>
</dbReference>
<evidence type="ECO:0000313" key="2">
    <source>
        <dbReference type="Proteomes" id="UP000024836"/>
    </source>
</evidence>
<dbReference type="PANTHER" id="PTHR11122:SF13">
    <property type="entry name" value="GLUCOSE-6-PHOSPHATE 1-EPIMERASE"/>
    <property type="match status" value="1"/>
</dbReference>
<gene>
    <name evidence="1" type="ORF">ATO10_05152</name>
</gene>
<dbReference type="InterPro" id="IPR011013">
    <property type="entry name" value="Gal_mutarotase_sf_dom"/>
</dbReference>
<dbReference type="Gene3D" id="2.70.98.10">
    <property type="match status" value="1"/>
</dbReference>
<protein>
    <submittedName>
        <fullName evidence="1">Aldose 1-epimerase</fullName>
    </submittedName>
</protein>
<dbReference type="STRING" id="1461693.ATO10_05152"/>
<dbReference type="GO" id="GO:0030246">
    <property type="term" value="F:carbohydrate binding"/>
    <property type="evidence" value="ECO:0007669"/>
    <property type="project" value="InterPro"/>
</dbReference>
<dbReference type="CDD" id="cd09024">
    <property type="entry name" value="Aldose_epim_lacX"/>
    <property type="match status" value="1"/>
</dbReference>
<dbReference type="InterPro" id="IPR014718">
    <property type="entry name" value="GH-type_carb-bd"/>
</dbReference>
<dbReference type="InterPro" id="IPR037481">
    <property type="entry name" value="LacX"/>
</dbReference>
<organism evidence="1 2">
    <name type="scientific">Actibacterium atlanticum</name>
    <dbReference type="NCBI Taxonomy" id="1461693"/>
    <lineage>
        <taxon>Bacteria</taxon>
        <taxon>Pseudomonadati</taxon>
        <taxon>Pseudomonadota</taxon>
        <taxon>Alphaproteobacteria</taxon>
        <taxon>Rhodobacterales</taxon>
        <taxon>Roseobacteraceae</taxon>
        <taxon>Actibacterium</taxon>
    </lineage>
</organism>
<accession>A0A058ZP05</accession>
<name>A0A058ZP05_9RHOB</name>
<dbReference type="OrthoDB" id="9795355at2"/>
<proteinExistence type="predicted"/>
<dbReference type="InterPro" id="IPR008183">
    <property type="entry name" value="Aldose_1/G6P_1-epimerase"/>
</dbReference>
<comment type="caution">
    <text evidence="1">The sequence shown here is derived from an EMBL/GenBank/DDBJ whole genome shotgun (WGS) entry which is preliminary data.</text>
</comment>
<dbReference type="eggNOG" id="COG2017">
    <property type="taxonomic scope" value="Bacteria"/>
</dbReference>
<evidence type="ECO:0000313" key="1">
    <source>
        <dbReference type="EMBL" id="KCV82970.1"/>
    </source>
</evidence>
<dbReference type="RefSeq" id="WP_051597957.1">
    <property type="nucleotide sequence ID" value="NZ_AQQY01000002.1"/>
</dbReference>
<dbReference type="PANTHER" id="PTHR11122">
    <property type="entry name" value="APOSPORY-ASSOCIATED PROTEIN C-RELATED"/>
    <property type="match status" value="1"/>
</dbReference>
<keyword evidence="2" id="KW-1185">Reference proteome</keyword>